<organism evidence="3 4">
    <name type="scientific">Dendrothele bispora (strain CBS 962.96)</name>
    <dbReference type="NCBI Taxonomy" id="1314807"/>
    <lineage>
        <taxon>Eukaryota</taxon>
        <taxon>Fungi</taxon>
        <taxon>Dikarya</taxon>
        <taxon>Basidiomycota</taxon>
        <taxon>Agaricomycotina</taxon>
        <taxon>Agaricomycetes</taxon>
        <taxon>Agaricomycetidae</taxon>
        <taxon>Agaricales</taxon>
        <taxon>Agaricales incertae sedis</taxon>
        <taxon>Dendrothele</taxon>
    </lineage>
</organism>
<gene>
    <name evidence="3" type="ORF">K435DRAFT_843351</name>
</gene>
<keyword evidence="2" id="KW-1133">Transmembrane helix</keyword>
<dbReference type="Gene3D" id="2.60.120.260">
    <property type="entry name" value="Galactose-binding domain-like"/>
    <property type="match status" value="1"/>
</dbReference>
<evidence type="ECO:0000256" key="1">
    <source>
        <dbReference type="SAM" id="MobiDB-lite"/>
    </source>
</evidence>
<evidence type="ECO:0000313" key="4">
    <source>
        <dbReference type="Proteomes" id="UP000297245"/>
    </source>
</evidence>
<keyword evidence="4" id="KW-1185">Reference proteome</keyword>
<name>A0A4S8L9F5_DENBC</name>
<accession>A0A4S8L9F5</accession>
<proteinExistence type="predicted"/>
<evidence type="ECO:0000256" key="2">
    <source>
        <dbReference type="SAM" id="Phobius"/>
    </source>
</evidence>
<feature type="compositionally biased region" description="Polar residues" evidence="1">
    <location>
        <begin position="425"/>
        <end position="438"/>
    </location>
</feature>
<dbReference type="AlphaFoldDB" id="A0A4S8L9F5"/>
<keyword evidence="2" id="KW-0472">Membrane</keyword>
<dbReference type="EMBL" id="ML179560">
    <property type="protein sequence ID" value="THU85191.1"/>
    <property type="molecule type" value="Genomic_DNA"/>
</dbReference>
<keyword evidence="2" id="KW-0812">Transmembrane</keyword>
<evidence type="ECO:0000313" key="3">
    <source>
        <dbReference type="EMBL" id="THU85191.1"/>
    </source>
</evidence>
<protein>
    <recommendedName>
        <fullName evidence="5">Mid2 domain-containing protein</fullName>
    </recommendedName>
</protein>
<dbReference type="OrthoDB" id="3052647at2759"/>
<feature type="transmembrane region" description="Helical" evidence="2">
    <location>
        <begin position="349"/>
        <end position="370"/>
    </location>
</feature>
<sequence length="512" mass="56834">MAWSKRMFDDVILLSLLFSQHDDFVLSGRNRVQVDVARLGVVDVHYFRIPVPSNSSTSLPEFWDDFFGLGLVLDIIEQFHIKRLRSSFKLVDDTDSRVQYSGQWNLTTGDTFSDDLAGGDFLNDLSSNGDVFNNTVHETRMNGTSFTFQFNGTSRIFVYGTTIASPPSANASGSSLPDTLLDGDTIQLGTTDTAVMNSPDVVYSSGWSPRPVSLNDAVSTTTPGSFVTVRFNGTSIQMYGELLVEQNSSNSATYQVDDSPPHQFGLFPPTGNTSKNWTHQRLVDIDSLSPEEEHTLVVKHNGSTTGMPLTIEYFLVNSLTQEQQASLTLGPNSTSPASPSANRHSRGEIIGGIVGGVVLLVILLALLWIWMKKRQRNQNRERDHLKPTSIVQFPYGAEFDPYSRDGSTDRVVDTGISLNPHKKSTNSTQQNSPVSTGREQNDELVSQLRWGNLKLQQQLATRGGHSLLQQDDSELEEHRRRARVHTDSGWRMGQDIASNEMELEVPPNYTEV</sequence>
<evidence type="ECO:0008006" key="5">
    <source>
        <dbReference type="Google" id="ProtNLM"/>
    </source>
</evidence>
<feature type="region of interest" description="Disordered" evidence="1">
    <location>
        <begin position="325"/>
        <end position="344"/>
    </location>
</feature>
<feature type="region of interest" description="Disordered" evidence="1">
    <location>
        <begin position="416"/>
        <end position="441"/>
    </location>
</feature>
<dbReference type="Proteomes" id="UP000297245">
    <property type="component" value="Unassembled WGS sequence"/>
</dbReference>
<feature type="compositionally biased region" description="Low complexity" evidence="1">
    <location>
        <begin position="331"/>
        <end position="342"/>
    </location>
</feature>
<reference evidence="3 4" key="1">
    <citation type="journal article" date="2019" name="Nat. Ecol. Evol.">
        <title>Megaphylogeny resolves global patterns of mushroom evolution.</title>
        <authorList>
            <person name="Varga T."/>
            <person name="Krizsan K."/>
            <person name="Foldi C."/>
            <person name="Dima B."/>
            <person name="Sanchez-Garcia M."/>
            <person name="Sanchez-Ramirez S."/>
            <person name="Szollosi G.J."/>
            <person name="Szarkandi J.G."/>
            <person name="Papp V."/>
            <person name="Albert L."/>
            <person name="Andreopoulos W."/>
            <person name="Angelini C."/>
            <person name="Antonin V."/>
            <person name="Barry K.W."/>
            <person name="Bougher N.L."/>
            <person name="Buchanan P."/>
            <person name="Buyck B."/>
            <person name="Bense V."/>
            <person name="Catcheside P."/>
            <person name="Chovatia M."/>
            <person name="Cooper J."/>
            <person name="Damon W."/>
            <person name="Desjardin D."/>
            <person name="Finy P."/>
            <person name="Geml J."/>
            <person name="Haridas S."/>
            <person name="Hughes K."/>
            <person name="Justo A."/>
            <person name="Karasinski D."/>
            <person name="Kautmanova I."/>
            <person name="Kiss B."/>
            <person name="Kocsube S."/>
            <person name="Kotiranta H."/>
            <person name="LaButti K.M."/>
            <person name="Lechner B.E."/>
            <person name="Liimatainen K."/>
            <person name="Lipzen A."/>
            <person name="Lukacs Z."/>
            <person name="Mihaltcheva S."/>
            <person name="Morgado L.N."/>
            <person name="Niskanen T."/>
            <person name="Noordeloos M.E."/>
            <person name="Ohm R.A."/>
            <person name="Ortiz-Santana B."/>
            <person name="Ovrebo C."/>
            <person name="Racz N."/>
            <person name="Riley R."/>
            <person name="Savchenko A."/>
            <person name="Shiryaev A."/>
            <person name="Soop K."/>
            <person name="Spirin V."/>
            <person name="Szebenyi C."/>
            <person name="Tomsovsky M."/>
            <person name="Tulloss R.E."/>
            <person name="Uehling J."/>
            <person name="Grigoriev I.V."/>
            <person name="Vagvolgyi C."/>
            <person name="Papp T."/>
            <person name="Martin F.M."/>
            <person name="Miettinen O."/>
            <person name="Hibbett D.S."/>
            <person name="Nagy L.G."/>
        </authorList>
    </citation>
    <scope>NUCLEOTIDE SEQUENCE [LARGE SCALE GENOMIC DNA]</scope>
    <source>
        <strain evidence="3 4">CBS 962.96</strain>
    </source>
</reference>